<proteinExistence type="predicted"/>
<dbReference type="KEGG" id="sma:SAVERM_87"/>
<organism evidence="1 2">
    <name type="scientific">Streptomyces avermitilis (strain ATCC 31267 / DSM 46492 / JCM 5070 / NBRC 14893 / NCIMB 12804 / NRRL 8165 / MA-4680)</name>
    <dbReference type="NCBI Taxonomy" id="227882"/>
    <lineage>
        <taxon>Bacteria</taxon>
        <taxon>Bacillati</taxon>
        <taxon>Actinomycetota</taxon>
        <taxon>Actinomycetes</taxon>
        <taxon>Kitasatosporales</taxon>
        <taxon>Streptomycetaceae</taxon>
        <taxon>Streptomyces</taxon>
    </lineage>
</organism>
<evidence type="ECO:0000313" key="1">
    <source>
        <dbReference type="EMBL" id="BAC67796.1"/>
    </source>
</evidence>
<keyword evidence="2" id="KW-1185">Reference proteome</keyword>
<reference evidence="1 2" key="3">
    <citation type="journal article" date="2014" name="J. Ind. Microbiol. Biotechnol.">
        <title>Genome mining of the Streptomyces avermitilis genome and development of genome-minimized hosts for heterologous expression of biosynthetic gene clusters.</title>
        <authorList>
            <person name="Ikeda H."/>
            <person name="Shin-ya K."/>
            <person name="Omura S."/>
        </authorList>
    </citation>
    <scope>NUCLEOTIDE SEQUENCE [LARGE SCALE GENOMIC DNA]</scope>
    <source>
        <strain evidence="2">ATCC 31267 / DSM 46492 / JCM 5070 / NBRC 14893 / NCIMB 12804 / NRRL 8165 / MA-4680</strain>
    </source>
</reference>
<dbReference type="HOGENOM" id="CLU_153931_0_0_11"/>
<gene>
    <name evidence="1" type="ORF">SAVERM_87</name>
</gene>
<reference evidence="1 2" key="2">
    <citation type="journal article" date="2003" name="Nat. Biotechnol.">
        <title>Complete genome sequence and comparative analysis of the industrial microorganism Streptomyces avermitilis.</title>
        <authorList>
            <person name="Ikeda H."/>
            <person name="Ishikawa J."/>
            <person name="Hanamoto A."/>
            <person name="Shinose M."/>
            <person name="Kikuchi H."/>
            <person name="Shiba T."/>
            <person name="Sakaki Y."/>
            <person name="Hattori M."/>
            <person name="Omura S."/>
        </authorList>
    </citation>
    <scope>NUCLEOTIDE SEQUENCE [LARGE SCALE GENOMIC DNA]</scope>
    <source>
        <strain evidence="2">ATCC 31267 / DSM 46492 / JCM 5070 / NBRC 14893 / NCIMB 12804 / NRRL 8165 / MA-4680</strain>
    </source>
</reference>
<protein>
    <submittedName>
        <fullName evidence="1">Uncharacterized protein</fullName>
    </submittedName>
</protein>
<sequence>MPVCWDGRGMYLVHIHLEFPPRTQLPFGARDMIRAALTADDLVEHVAVHPRSPSRLTLGFYLLAARLEEAEERAARVSRRLAEDVPVLRGARLRGAGVPLVPLAFERTPG</sequence>
<evidence type="ECO:0000313" key="2">
    <source>
        <dbReference type="Proteomes" id="UP000000428"/>
    </source>
</evidence>
<dbReference type="Proteomes" id="UP000000428">
    <property type="component" value="Chromosome"/>
</dbReference>
<reference evidence="1 2" key="1">
    <citation type="journal article" date="2001" name="Proc. Natl. Acad. Sci. U.S.A.">
        <title>Genome sequence of an industrial microorganism Streptomyces avermitilis: deducing the ability of producing secondary metabolites.</title>
        <authorList>
            <person name="Omura S."/>
            <person name="Ikeda H."/>
            <person name="Ishikawa J."/>
            <person name="Hanamoto A."/>
            <person name="Takahashi C."/>
            <person name="Shinose M."/>
            <person name="Takahashi Y."/>
            <person name="Horikawa H."/>
            <person name="Nakazawa H."/>
            <person name="Osonoe T."/>
            <person name="Kikuchi H."/>
            <person name="Shiba T."/>
            <person name="Sakaki Y."/>
            <person name="Hattori M."/>
        </authorList>
    </citation>
    <scope>NUCLEOTIDE SEQUENCE [LARGE SCALE GENOMIC DNA]</scope>
    <source>
        <strain evidence="2">ATCC 31267 / DSM 46492 / JCM 5070 / NBRC 14893 / NCIMB 12804 / NRRL 8165 / MA-4680</strain>
    </source>
</reference>
<dbReference type="AlphaFoldDB" id="Q82RQ6"/>
<dbReference type="EMBL" id="BA000030">
    <property type="protein sequence ID" value="BAC67796.1"/>
    <property type="molecule type" value="Genomic_DNA"/>
</dbReference>
<name>Q82RQ6_STRAW</name>
<accession>Q82RQ6</accession>